<evidence type="ECO:0000313" key="3">
    <source>
        <dbReference type="Proteomes" id="UP000003028"/>
    </source>
</evidence>
<dbReference type="SUPFAM" id="SSF144010">
    <property type="entry name" value="CofE-like"/>
    <property type="match status" value="1"/>
</dbReference>
<dbReference type="AlphaFoldDB" id="E7FUZ9"/>
<evidence type="ECO:0000259" key="1">
    <source>
        <dbReference type="Pfam" id="PF01996"/>
    </source>
</evidence>
<gene>
    <name evidence="2" type="ORF">HMPREF0357_10310</name>
</gene>
<dbReference type="Pfam" id="PF01996">
    <property type="entry name" value="F420_ligase"/>
    <property type="match status" value="1"/>
</dbReference>
<evidence type="ECO:0000313" key="2">
    <source>
        <dbReference type="EMBL" id="EFY09515.1"/>
    </source>
</evidence>
<dbReference type="EMBL" id="ACLK02000001">
    <property type="protein sequence ID" value="EFY09515.1"/>
    <property type="molecule type" value="Genomic_DNA"/>
</dbReference>
<dbReference type="InterPro" id="IPR002847">
    <property type="entry name" value="F420-0_gamma-glut_ligase-dom"/>
</dbReference>
<keyword evidence="3" id="KW-1185">Reference proteome</keyword>
<protein>
    <recommendedName>
        <fullName evidence="1">Coenzyme F420:L-glutamate ligase-like domain-containing protein</fullName>
    </recommendedName>
</protein>
<comment type="caution">
    <text evidence="2">The sequence shown here is derived from an EMBL/GenBank/DDBJ whole genome shotgun (WGS) entry which is preliminary data.</text>
</comment>
<name>E7FUZ9_ERYRH</name>
<dbReference type="Gene3D" id="3.30.1330.100">
    <property type="entry name" value="CofE-like"/>
    <property type="match status" value="1"/>
</dbReference>
<dbReference type="OrthoDB" id="950at2"/>
<dbReference type="STRING" id="1648.A2I91_05655"/>
<proteinExistence type="predicted"/>
<dbReference type="Proteomes" id="UP000003028">
    <property type="component" value="Unassembled WGS sequence"/>
</dbReference>
<accession>E7FUZ9</accession>
<organism evidence="2 3">
    <name type="scientific">Erysipelothrix rhusiopathiae ATCC 19414</name>
    <dbReference type="NCBI Taxonomy" id="525280"/>
    <lineage>
        <taxon>Bacteria</taxon>
        <taxon>Bacillati</taxon>
        <taxon>Bacillota</taxon>
        <taxon>Erysipelotrichia</taxon>
        <taxon>Erysipelotrichales</taxon>
        <taxon>Erysipelotrichaceae</taxon>
        <taxon>Erysipelothrix</taxon>
    </lineage>
</organism>
<sequence length="396" mass="43476">MERKIGTVSRGVRCPIIREGDDLAQIVTESILEAGKSENFDVRDRDIIALTESIVARAQGNYVSVDAIAKDVNKKMEGGTVGVIFPILSRNRFSICLRGIAKGVDKVVLMLSYPSDEVGNELVSLDQLDASGINPYSDVLSLEQYRSLFGENKHPFTGVDYVSYYASIIEEAGTEVEIIFSNNSRTILDYTDKVLACDIHTNARTKRILRDNGAKIVCGLDDILNESVDGSGYNERYGLLGSNKSTEDSVKLFPRECTDLVEDIQKRMLEATSKHVEVMVYGDGAFKDPIGKIWELADPTVSPAYTTGLEGTPNELKLKYLADNDFKDLQGEALKKAIESHIKEKDDNLVGNMAAQGTTPRRLVDLIGSLCDLTSGSGDKGTPIVFVQGYFDNFAD</sequence>
<reference evidence="2" key="1">
    <citation type="submission" date="2011-01" db="EMBL/GenBank/DDBJ databases">
        <authorList>
            <person name="Muzny D."/>
            <person name="Qin X."/>
            <person name="Buhay C."/>
            <person name="Dugan-Rocha S."/>
            <person name="Ding Y."/>
            <person name="Chen G."/>
            <person name="Hawes A."/>
            <person name="Holder M."/>
            <person name="Jhangiani S."/>
            <person name="Johnson A."/>
            <person name="Khan Z."/>
            <person name="Li Z."/>
            <person name="Liu W."/>
            <person name="Liu X."/>
            <person name="Perez L."/>
            <person name="Shen H."/>
            <person name="Wang Q."/>
            <person name="Watt J."/>
            <person name="Xi L."/>
            <person name="Xin Y."/>
            <person name="Zhou J."/>
            <person name="Deng J."/>
            <person name="Jiang H."/>
            <person name="Liu Y."/>
            <person name="Qu J."/>
            <person name="Song X.-Z."/>
            <person name="Zhang L."/>
            <person name="Villasana D."/>
            <person name="Johnson A."/>
            <person name="Liu J."/>
            <person name="Liyanage D."/>
            <person name="Lorensuhewa L."/>
            <person name="Robinson T."/>
            <person name="Song A."/>
            <person name="Song B.-B."/>
            <person name="Dinh H."/>
            <person name="Thornton R."/>
            <person name="Coyle M."/>
            <person name="Francisco L."/>
            <person name="Jackson L."/>
            <person name="Javaid M."/>
            <person name="Korchina V."/>
            <person name="Kovar C."/>
            <person name="Mata R."/>
            <person name="Mathew T."/>
            <person name="Ngo R."/>
            <person name="Nguyen L."/>
            <person name="Nguyen N."/>
            <person name="Okwuonu G."/>
            <person name="Ongeri F."/>
            <person name="Pham C."/>
            <person name="Simmons D."/>
            <person name="Wilczek-Boney K."/>
            <person name="Hale W."/>
            <person name="Jakkamsetti A."/>
            <person name="Pham P."/>
            <person name="Ruth R."/>
            <person name="San Lucas F."/>
            <person name="Warren J."/>
            <person name="Zhang J."/>
            <person name="Zhao Z."/>
            <person name="Zhou C."/>
            <person name="Zhu D."/>
            <person name="Lee S."/>
            <person name="Bess C."/>
            <person name="Blankenburg K."/>
            <person name="Forbes L."/>
            <person name="Fu Q."/>
            <person name="Gubbala S."/>
            <person name="Hirani K."/>
            <person name="Jayaseelan J.C."/>
            <person name="Lara F."/>
            <person name="Munidasa M."/>
            <person name="Palculict T."/>
            <person name="Patil S."/>
            <person name="Pu L.-L."/>
            <person name="Saada N."/>
            <person name="Tang L."/>
            <person name="Weissenberger G."/>
            <person name="Zhu Y."/>
            <person name="Hemphill L."/>
            <person name="Shang Y."/>
            <person name="Youmans B."/>
            <person name="Ayvaz T."/>
            <person name="Ross M."/>
            <person name="Santibanez J."/>
            <person name="Aqrawi P."/>
            <person name="Gross S."/>
            <person name="Joshi V."/>
            <person name="Fowler G."/>
            <person name="Nazareth L."/>
            <person name="Reid J."/>
            <person name="Worley K."/>
            <person name="Petrosino J."/>
            <person name="Highlander S."/>
            <person name="Gibbs R."/>
        </authorList>
    </citation>
    <scope>NUCLEOTIDE SEQUENCE [LARGE SCALE GENOMIC DNA]</scope>
    <source>
        <strain evidence="2">ATCC 19414</strain>
    </source>
</reference>
<feature type="domain" description="Coenzyme F420:L-glutamate ligase-like" evidence="1">
    <location>
        <begin position="11"/>
        <end position="389"/>
    </location>
</feature>
<dbReference type="RefSeq" id="WP_003773467.1">
    <property type="nucleotide sequence ID" value="NZ_ACLK02000001.1"/>
</dbReference>